<name>A0ABP7D395_9SPHN</name>
<reference evidence="4" key="1">
    <citation type="journal article" date="2019" name="Int. J. Syst. Evol. Microbiol.">
        <title>The Global Catalogue of Microorganisms (GCM) 10K type strain sequencing project: providing services to taxonomists for standard genome sequencing and annotation.</title>
        <authorList>
            <consortium name="The Broad Institute Genomics Platform"/>
            <consortium name="The Broad Institute Genome Sequencing Center for Infectious Disease"/>
            <person name="Wu L."/>
            <person name="Ma J."/>
        </authorList>
    </citation>
    <scope>NUCLEOTIDE SEQUENCE [LARGE SCALE GENOMIC DNA]</scope>
    <source>
        <strain evidence="4">JCM 17498</strain>
    </source>
</reference>
<dbReference type="InterPro" id="IPR004380">
    <property type="entry name" value="Asp_race"/>
</dbReference>
<dbReference type="Proteomes" id="UP001500523">
    <property type="component" value="Unassembled WGS sequence"/>
</dbReference>
<accession>A0ABP7D395</accession>
<evidence type="ECO:0000256" key="1">
    <source>
        <dbReference type="ARBA" id="ARBA00007847"/>
    </source>
</evidence>
<protein>
    <submittedName>
        <fullName evidence="3">Aspartate/glutamate racemase family protein</fullName>
    </submittedName>
</protein>
<dbReference type="PANTHER" id="PTHR21198:SF7">
    <property type="entry name" value="ASPARTATE-GLUTAMATE RACEMASE FAMILY"/>
    <property type="match status" value="1"/>
</dbReference>
<evidence type="ECO:0000313" key="3">
    <source>
        <dbReference type="EMBL" id="GAA3700299.1"/>
    </source>
</evidence>
<dbReference type="RefSeq" id="WP_344692096.1">
    <property type="nucleotide sequence ID" value="NZ_BAABBF010000002.1"/>
</dbReference>
<dbReference type="EMBL" id="BAABBF010000002">
    <property type="protein sequence ID" value="GAA3700299.1"/>
    <property type="molecule type" value="Genomic_DNA"/>
</dbReference>
<comment type="similarity">
    <text evidence="1">Belongs to the aspartate/glutamate racemases family.</text>
</comment>
<dbReference type="InterPro" id="IPR015942">
    <property type="entry name" value="Asp/Glu/hydantoin_racemase"/>
</dbReference>
<sequence>MKTIGIIGGMSWESSLEYYRIINRAVRDRLGGLHSARILMLSVDFADIAARQRAGDWPALTAQMIDAARALERGGANGVLIATNTMHLMADEVAGAIGVPLLHIGDAAARAVRAAGHGRVGLIGTAFTMEQPFYAERLARHGLDVIVPAADDRRAAHAIIYDELVQGRIEPASRAVYRAIIARLVARGATAIILGCTEIMLLVSDEDSAVPLFDTTTLHAQAAVAWALGDY</sequence>
<evidence type="ECO:0000313" key="4">
    <source>
        <dbReference type="Proteomes" id="UP001500523"/>
    </source>
</evidence>
<dbReference type="SUPFAM" id="SSF53681">
    <property type="entry name" value="Aspartate/glutamate racemase"/>
    <property type="match status" value="2"/>
</dbReference>
<dbReference type="Pfam" id="PF01177">
    <property type="entry name" value="Asp_Glu_race"/>
    <property type="match status" value="1"/>
</dbReference>
<dbReference type="InterPro" id="IPR001920">
    <property type="entry name" value="Asp/Glu_race"/>
</dbReference>
<dbReference type="NCBIfam" id="TIGR00035">
    <property type="entry name" value="asp_race"/>
    <property type="match status" value="1"/>
</dbReference>
<keyword evidence="4" id="KW-1185">Reference proteome</keyword>
<dbReference type="Gene3D" id="3.40.50.1860">
    <property type="match status" value="2"/>
</dbReference>
<proteinExistence type="inferred from homology"/>
<comment type="caution">
    <text evidence="3">The sequence shown here is derived from an EMBL/GenBank/DDBJ whole genome shotgun (WGS) entry which is preliminary data.</text>
</comment>
<evidence type="ECO:0000256" key="2">
    <source>
        <dbReference type="ARBA" id="ARBA00023235"/>
    </source>
</evidence>
<keyword evidence="2" id="KW-0413">Isomerase</keyword>
<organism evidence="3 4">
    <name type="scientific">Sphingomonas cynarae</name>
    <dbReference type="NCBI Taxonomy" id="930197"/>
    <lineage>
        <taxon>Bacteria</taxon>
        <taxon>Pseudomonadati</taxon>
        <taxon>Pseudomonadota</taxon>
        <taxon>Alphaproteobacteria</taxon>
        <taxon>Sphingomonadales</taxon>
        <taxon>Sphingomonadaceae</taxon>
        <taxon>Sphingomonas</taxon>
    </lineage>
</organism>
<gene>
    <name evidence="3" type="ORF">GCM10022268_07940</name>
</gene>
<dbReference type="PANTHER" id="PTHR21198">
    <property type="entry name" value="GLUTAMATE RACEMASE"/>
    <property type="match status" value="1"/>
</dbReference>